<evidence type="ECO:0000256" key="1">
    <source>
        <dbReference type="SAM" id="Phobius"/>
    </source>
</evidence>
<dbReference type="InterPro" id="IPR019422">
    <property type="entry name" value="7TM_GPCR_serpentine_rcpt_Srh"/>
</dbReference>
<accession>A0A7E5A1J7</accession>
<keyword evidence="1" id="KW-1133">Transmembrane helix</keyword>
<dbReference type="PANTHER" id="PTHR45830">
    <property type="entry name" value="SERPENTINE RECEPTOR, CLASS I"/>
    <property type="match status" value="1"/>
</dbReference>
<dbReference type="Proteomes" id="UP000492821">
    <property type="component" value="Unassembled WGS sequence"/>
</dbReference>
<organism evidence="2 3">
    <name type="scientific">Panagrellus redivivus</name>
    <name type="common">Microworm</name>
    <dbReference type="NCBI Taxonomy" id="6233"/>
    <lineage>
        <taxon>Eukaryota</taxon>
        <taxon>Metazoa</taxon>
        <taxon>Ecdysozoa</taxon>
        <taxon>Nematoda</taxon>
        <taxon>Chromadorea</taxon>
        <taxon>Rhabditida</taxon>
        <taxon>Tylenchina</taxon>
        <taxon>Panagrolaimomorpha</taxon>
        <taxon>Panagrolaimoidea</taxon>
        <taxon>Panagrolaimidae</taxon>
        <taxon>Panagrellus</taxon>
    </lineage>
</organism>
<dbReference type="PANTHER" id="PTHR45830:SF15">
    <property type="entry name" value="SERPENTINE RECEPTOR, CLASS I"/>
    <property type="match status" value="1"/>
</dbReference>
<feature type="transmembrane region" description="Helical" evidence="1">
    <location>
        <begin position="303"/>
        <end position="326"/>
    </location>
</feature>
<feature type="transmembrane region" description="Helical" evidence="1">
    <location>
        <begin position="157"/>
        <end position="178"/>
    </location>
</feature>
<feature type="transmembrane region" description="Helical" evidence="1">
    <location>
        <begin position="223"/>
        <end position="245"/>
    </location>
</feature>
<keyword evidence="2" id="KW-1185">Reference proteome</keyword>
<dbReference type="Pfam" id="PF10318">
    <property type="entry name" value="7TM_GPCR_Srh"/>
    <property type="match status" value="1"/>
</dbReference>
<protein>
    <submittedName>
        <fullName evidence="3">Serpentine Receptor, class T</fullName>
    </submittedName>
</protein>
<keyword evidence="1" id="KW-0812">Transmembrane</keyword>
<feature type="transmembrane region" description="Helical" evidence="1">
    <location>
        <begin position="32"/>
        <end position="58"/>
    </location>
</feature>
<keyword evidence="1" id="KW-0472">Membrane</keyword>
<feature type="transmembrane region" description="Helical" evidence="1">
    <location>
        <begin position="116"/>
        <end position="137"/>
    </location>
</feature>
<dbReference type="WBParaSite" id="Pan_g9119.t1">
    <property type="protein sequence ID" value="Pan_g9119.t1"/>
    <property type="gene ID" value="Pan_g9119"/>
</dbReference>
<evidence type="ECO:0000313" key="2">
    <source>
        <dbReference type="Proteomes" id="UP000492821"/>
    </source>
</evidence>
<name>A0A7E5A1J7_PANRE</name>
<reference evidence="3" key="2">
    <citation type="submission" date="2020-10" db="UniProtKB">
        <authorList>
            <consortium name="WormBaseParasite"/>
        </authorList>
    </citation>
    <scope>IDENTIFICATION</scope>
</reference>
<feature type="transmembrane region" description="Helical" evidence="1">
    <location>
        <begin position="266"/>
        <end position="297"/>
    </location>
</feature>
<sequence length="365" mass="42053">MISSFLNGVNSLFPTVNYSSITFDDLESPRLVAAYVVFWDVSLVLTTIFFSFMLYMIITKSPREMSDYKWYLVHQLTWSYLFDLYVGLWKPVPLWPFYIGYSAGIFSNVGGNSVTIQLLIVVVNAIGMGFGVCISILHRYMQGSPFSFMYKLYSYLWFRFSAYVLAFVVLLGLLFLPLSLSFSLQTELEVSLTSKYPELVRIFELHPSMFGYDTDIVEYSVGYAFLIVSVLLVVIIVTIILYFNFARILKRNKTHLSSGTYKLQVMLFRTLFIQMLLAGVLLFLPITLCFILTLFGFRWISSFTLLAISFLGTHAIADFVVLCYFVRAYRTYIQGLFRKMWQKLNGTVIEKPQLFVSCSSVVLKH</sequence>
<proteinExistence type="predicted"/>
<dbReference type="AlphaFoldDB" id="A0A7E5A1J7"/>
<evidence type="ECO:0000313" key="3">
    <source>
        <dbReference type="WBParaSite" id="Pan_g9119.t1"/>
    </source>
</evidence>
<reference evidence="2" key="1">
    <citation type="journal article" date="2013" name="Genetics">
        <title>The draft genome and transcriptome of Panagrellus redivivus are shaped by the harsh demands of a free-living lifestyle.</title>
        <authorList>
            <person name="Srinivasan J."/>
            <person name="Dillman A.R."/>
            <person name="Macchietto M.G."/>
            <person name="Heikkinen L."/>
            <person name="Lakso M."/>
            <person name="Fracchia K.M."/>
            <person name="Antoshechkin I."/>
            <person name="Mortazavi A."/>
            <person name="Wong G."/>
            <person name="Sternberg P.W."/>
        </authorList>
    </citation>
    <scope>NUCLEOTIDE SEQUENCE [LARGE SCALE GENOMIC DNA]</scope>
    <source>
        <strain evidence="2">MT8872</strain>
    </source>
</reference>